<evidence type="ECO:0000259" key="1">
    <source>
        <dbReference type="Pfam" id="PF00535"/>
    </source>
</evidence>
<keyword evidence="3" id="KW-1185">Reference proteome</keyword>
<organism evidence="2 3">
    <name type="scientific">Flavobacterium sangjuense</name>
    <dbReference type="NCBI Taxonomy" id="2518177"/>
    <lineage>
        <taxon>Bacteria</taxon>
        <taxon>Pseudomonadati</taxon>
        <taxon>Bacteroidota</taxon>
        <taxon>Flavobacteriia</taxon>
        <taxon>Flavobacteriales</taxon>
        <taxon>Flavobacteriaceae</taxon>
        <taxon>Flavobacterium</taxon>
    </lineage>
</organism>
<dbReference type="Proteomes" id="UP000296862">
    <property type="component" value="Chromosome"/>
</dbReference>
<dbReference type="AlphaFoldDB" id="A0A4P7PUH1"/>
<protein>
    <recommendedName>
        <fullName evidence="1">Glycosyltransferase 2-like domain-containing protein</fullName>
    </recommendedName>
</protein>
<dbReference type="OrthoDB" id="1116632at2"/>
<evidence type="ECO:0000313" key="2">
    <source>
        <dbReference type="EMBL" id="QBZ97892.1"/>
    </source>
</evidence>
<dbReference type="InterPro" id="IPR001173">
    <property type="entry name" value="Glyco_trans_2-like"/>
</dbReference>
<proteinExistence type="predicted"/>
<dbReference type="KEGG" id="fsn:GS03_01390"/>
<dbReference type="SUPFAM" id="SSF53448">
    <property type="entry name" value="Nucleotide-diphospho-sugar transferases"/>
    <property type="match status" value="1"/>
</dbReference>
<dbReference type="CDD" id="cd00761">
    <property type="entry name" value="Glyco_tranf_GTA_type"/>
    <property type="match status" value="1"/>
</dbReference>
<feature type="domain" description="Glycosyltransferase 2-like" evidence="1">
    <location>
        <begin position="39"/>
        <end position="156"/>
    </location>
</feature>
<sequence>MRIGKNPQIDKSLHSSDYFHQVIVPVYIPNNEDYFKDSFNVFKITVDSLLKTSHSKTFISIVNNGSSAEVATYLEELYHKGKIHELIHTNNIGKINAINKALIGQSFSVVTMADADVLFLNGWQKSVYDILDAFPKAGAVCTTPNSRTLKKLTENIYFDQFFSKSLRFAQVKDPQAMIDFAESTGNNWVYRPIHLEKYLTVNRHNVSAVVGAGHYVCTYRRDALPQNGFANTHTLLGNNLMEPIDIGIIKKGYWRLSTEQNFTYHMGNHTEDWMYNKLNDLIEEKQSILKPEWVSVTSSLFLNWFKLNVFGRLLFSRHILWKNFLRFKGLKKEEAKDY</sequence>
<reference evidence="2 3" key="1">
    <citation type="submission" date="2019-04" db="EMBL/GenBank/DDBJ databases">
        <title>Flavobacterium sp. GS03.</title>
        <authorList>
            <person name="Kim H."/>
        </authorList>
    </citation>
    <scope>NUCLEOTIDE SEQUENCE [LARGE SCALE GENOMIC DNA]</scope>
    <source>
        <strain evidence="2 3">GS03</strain>
    </source>
</reference>
<dbReference type="Pfam" id="PF00535">
    <property type="entry name" value="Glycos_transf_2"/>
    <property type="match status" value="1"/>
</dbReference>
<gene>
    <name evidence="2" type="ORF">GS03_01390</name>
</gene>
<accession>A0A4P7PUH1</accession>
<name>A0A4P7PUH1_9FLAO</name>
<dbReference type="InterPro" id="IPR029044">
    <property type="entry name" value="Nucleotide-diphossugar_trans"/>
</dbReference>
<dbReference type="EMBL" id="CP038810">
    <property type="protein sequence ID" value="QBZ97892.1"/>
    <property type="molecule type" value="Genomic_DNA"/>
</dbReference>
<dbReference type="Gene3D" id="3.90.550.10">
    <property type="entry name" value="Spore Coat Polysaccharide Biosynthesis Protein SpsA, Chain A"/>
    <property type="match status" value="1"/>
</dbReference>
<evidence type="ECO:0000313" key="3">
    <source>
        <dbReference type="Proteomes" id="UP000296862"/>
    </source>
</evidence>